<protein>
    <submittedName>
        <fullName evidence="2">Uncharacterized protein</fullName>
    </submittedName>
</protein>
<name>A0ABY9BHP1_VITVI</name>
<organism evidence="2 3">
    <name type="scientific">Vitis vinifera</name>
    <name type="common">Grape</name>
    <dbReference type="NCBI Taxonomy" id="29760"/>
    <lineage>
        <taxon>Eukaryota</taxon>
        <taxon>Viridiplantae</taxon>
        <taxon>Streptophyta</taxon>
        <taxon>Embryophyta</taxon>
        <taxon>Tracheophyta</taxon>
        <taxon>Spermatophyta</taxon>
        <taxon>Magnoliopsida</taxon>
        <taxon>eudicotyledons</taxon>
        <taxon>Gunneridae</taxon>
        <taxon>Pentapetalae</taxon>
        <taxon>rosids</taxon>
        <taxon>Vitales</taxon>
        <taxon>Vitaceae</taxon>
        <taxon>Viteae</taxon>
        <taxon>Vitis</taxon>
    </lineage>
</organism>
<reference evidence="2 3" key="1">
    <citation type="journal article" date="2023" name="Hortic Res">
        <title>The complete reference genome for grapevine (Vitis vinifera L.) genetics and breeding.</title>
        <authorList>
            <person name="Shi X."/>
            <person name="Cao S."/>
            <person name="Wang X."/>
            <person name="Huang S."/>
            <person name="Wang Y."/>
            <person name="Liu Z."/>
            <person name="Liu W."/>
            <person name="Leng X."/>
            <person name="Peng Y."/>
            <person name="Wang N."/>
            <person name="Wang Y."/>
            <person name="Ma Z."/>
            <person name="Xu X."/>
            <person name="Zhang F."/>
            <person name="Xue H."/>
            <person name="Zhong H."/>
            <person name="Wang Y."/>
            <person name="Zhang K."/>
            <person name="Velt A."/>
            <person name="Avia K."/>
            <person name="Holtgrawe D."/>
            <person name="Grimplet J."/>
            <person name="Matus J.T."/>
            <person name="Ware D."/>
            <person name="Wu X."/>
            <person name="Wang H."/>
            <person name="Liu C."/>
            <person name="Fang Y."/>
            <person name="Rustenholz C."/>
            <person name="Cheng Z."/>
            <person name="Xiao H."/>
            <person name="Zhou Y."/>
        </authorList>
    </citation>
    <scope>NUCLEOTIDE SEQUENCE [LARGE SCALE GENOMIC DNA]</scope>
    <source>
        <strain evidence="3">cv. Pinot noir / PN40024</strain>
        <tissue evidence="2">Leaf</tissue>
    </source>
</reference>
<sequence>MRSSSGKRSRDSSSSDITQQREVSKRTKLVNNGECNGSISFDCEHRNQAFKIEAMKVYTAEEEEEERILSTRLKLYEVEEHITKKMNQSHTEKIYSGEGAKVTVCEYDTNMSEYELTVKR</sequence>
<feature type="region of interest" description="Disordered" evidence="1">
    <location>
        <begin position="1"/>
        <end position="34"/>
    </location>
</feature>
<dbReference type="EMBL" id="CP126649">
    <property type="protein sequence ID" value="WJZ82052.1"/>
    <property type="molecule type" value="Genomic_DNA"/>
</dbReference>
<evidence type="ECO:0000313" key="3">
    <source>
        <dbReference type="Proteomes" id="UP001227230"/>
    </source>
</evidence>
<proteinExistence type="predicted"/>
<keyword evidence="3" id="KW-1185">Reference proteome</keyword>
<evidence type="ECO:0000256" key="1">
    <source>
        <dbReference type="SAM" id="MobiDB-lite"/>
    </source>
</evidence>
<evidence type="ECO:0000313" key="2">
    <source>
        <dbReference type="EMBL" id="WJZ82052.1"/>
    </source>
</evidence>
<accession>A0ABY9BHP1</accession>
<dbReference type="Proteomes" id="UP001227230">
    <property type="component" value="Chromosome 2"/>
</dbReference>
<gene>
    <name evidence="2" type="ORF">VitviT2T_001845</name>
</gene>